<evidence type="ECO:0000259" key="4">
    <source>
        <dbReference type="Pfam" id="PF03389"/>
    </source>
</evidence>
<dbReference type="AlphaFoldDB" id="A0A2A6ZRU4"/>
<dbReference type="Gene3D" id="3.30.930.30">
    <property type="match status" value="1"/>
</dbReference>
<evidence type="ECO:0000313" key="8">
    <source>
        <dbReference type="Proteomes" id="UP000221015"/>
    </source>
</evidence>
<name>A0A2A6ZRU4_9FIRM</name>
<comment type="caution">
    <text evidence="6">The sequence shown here is derived from an EMBL/GenBank/DDBJ whole genome shotgun (WGS) entry which is preliminary data.</text>
</comment>
<evidence type="ECO:0000256" key="3">
    <source>
        <dbReference type="SAM" id="MobiDB-lite"/>
    </source>
</evidence>
<feature type="domain" description="MobA/MobL protein" evidence="4">
    <location>
        <begin position="51"/>
        <end position="275"/>
    </location>
</feature>
<evidence type="ECO:0000256" key="1">
    <source>
        <dbReference type="ARBA" id="ARBA00010873"/>
    </source>
</evidence>
<accession>A0A2A6ZRU4</accession>
<comment type="similarity">
    <text evidence="1">Belongs to the MobA/MobL family.</text>
</comment>
<evidence type="ECO:0000313" key="7">
    <source>
        <dbReference type="Proteomes" id="UP000219901"/>
    </source>
</evidence>
<feature type="region of interest" description="Disordered" evidence="3">
    <location>
        <begin position="518"/>
        <end position="538"/>
    </location>
</feature>
<sequence>MRCLPFCVPHESEHLALQAIHFHGVLLTVSGGDTIAIYHCSIKIVSRGKGKSAVAAAAYRAGEKLTNEWDGLTHDYTRKGGVVHSEIMLPPHAPPSFSDRSILWNSVEQIEKSNNSQLAREIEIALPVELSREEQTRLVREYCSSQFVSKGMCADFNIHDTGNGNPHAHILLTMRPLDEKGTWAAKSKKEYVLDENGERVKLPSGRYKTRKVDLMDWNRQENADLWRKAWADLANDYLERSGSAERIDHRSHAERGIEELPTVHMGVAASQMEKKGIATDKGEINRMIQKTNRLMREIRGYIDSLKEWLAEVFAAKKQLQAAPHSPDIATLLTRYLSIEREKSRKYSQGWQQQHTAGELQKISKAIVYLQSKGIATLEDLDAALSSVDEEAKRLNTSVVAKQKRMRTLEKFIEHGSNYNRLKPIHDELKTLKNGWGKKREKFEQAHESDLIIWNAANRFLHANLPEGTKSFKVSEWQKEFDELKAQSTGEYEELKTKRSEVKELQQIRKCIDIVEQAEQRTQEQTHQTPRRKKEDISL</sequence>
<keyword evidence="2" id="KW-0184">Conjugation</keyword>
<dbReference type="Proteomes" id="UP000219901">
    <property type="component" value="Unassembled WGS sequence"/>
</dbReference>
<dbReference type="InterPro" id="IPR005053">
    <property type="entry name" value="MobA_MobL"/>
</dbReference>
<gene>
    <name evidence="6" type="ORF">CGS50_007450</name>
    <name evidence="5" type="ORF">CGS55_06965</name>
</gene>
<evidence type="ECO:0000313" key="6">
    <source>
        <dbReference type="EMBL" id="PLK29550.1"/>
    </source>
</evidence>
<dbReference type="NCBIfam" id="NF041496">
    <property type="entry name" value="MobQ"/>
    <property type="match status" value="1"/>
</dbReference>
<evidence type="ECO:0000256" key="2">
    <source>
        <dbReference type="ARBA" id="ARBA00022971"/>
    </source>
</evidence>
<protein>
    <submittedName>
        <fullName evidence="6">Mobilization protein</fullName>
    </submittedName>
</protein>
<dbReference type="Pfam" id="PF03389">
    <property type="entry name" value="MobA_MobL"/>
    <property type="match status" value="1"/>
</dbReference>
<dbReference type="Proteomes" id="UP000221015">
    <property type="component" value="Unassembled WGS sequence"/>
</dbReference>
<proteinExistence type="inferred from homology"/>
<organism evidence="6 8">
    <name type="scientific">Faecalibacterium prausnitzii</name>
    <dbReference type="NCBI Taxonomy" id="853"/>
    <lineage>
        <taxon>Bacteria</taxon>
        <taxon>Bacillati</taxon>
        <taxon>Bacillota</taxon>
        <taxon>Clostridia</taxon>
        <taxon>Eubacteriales</taxon>
        <taxon>Oscillospiraceae</taxon>
        <taxon>Faecalibacterium</taxon>
    </lineage>
</organism>
<reference evidence="6" key="2">
    <citation type="submission" date="2017-07" db="EMBL/GenBank/DDBJ databases">
        <authorList>
            <person name="Sun Z.S."/>
            <person name="Albrecht U."/>
            <person name="Echele G."/>
            <person name="Lee C.C."/>
        </authorList>
    </citation>
    <scope>NUCLEOTIDE SEQUENCE</scope>
    <source>
        <strain evidence="6">CNCM I 4542</strain>
        <strain evidence="5">CNCM I 4546</strain>
    </source>
</reference>
<dbReference type="EMBL" id="NMTV01000044">
    <property type="protein sequence ID" value="PDX72695.1"/>
    <property type="molecule type" value="Genomic_DNA"/>
</dbReference>
<dbReference type="EMBL" id="NMTS02000042">
    <property type="protein sequence ID" value="PLK29550.1"/>
    <property type="molecule type" value="Genomic_DNA"/>
</dbReference>
<evidence type="ECO:0000313" key="5">
    <source>
        <dbReference type="EMBL" id="PDX72695.1"/>
    </source>
</evidence>
<reference evidence="7 8" key="1">
    <citation type="journal article" date="2017" name="Front. Microbiol.">
        <title>New Insights into the Diversity of the Genus Faecalibacterium.</title>
        <authorList>
            <person name="Benevides L."/>
            <person name="Burman S."/>
            <person name="Martin R."/>
            <person name="Robert V."/>
            <person name="Thomas M."/>
            <person name="Miquel S."/>
            <person name="Chain F."/>
            <person name="Sokol H."/>
            <person name="Bermudez-Humaran L.G."/>
            <person name="Morrison M."/>
            <person name="Langella P."/>
            <person name="Azevedo V.A."/>
            <person name="Chatel J.M."/>
            <person name="Soares S."/>
        </authorList>
    </citation>
    <scope>NUCLEOTIDE SEQUENCE [LARGE SCALE GENOMIC DNA]</scope>
    <source>
        <strain evidence="6 8">CNCM I 4542</strain>
        <strain evidence="5 7">CNCM I 4546</strain>
    </source>
</reference>